<evidence type="ECO:0000256" key="3">
    <source>
        <dbReference type="ARBA" id="ARBA00022643"/>
    </source>
</evidence>
<dbReference type="Proteomes" id="UP000565715">
    <property type="component" value="Unassembled WGS sequence"/>
</dbReference>
<evidence type="ECO:0000313" key="10">
    <source>
        <dbReference type="Proteomes" id="UP000565715"/>
    </source>
</evidence>
<protein>
    <recommendedName>
        <fullName evidence="7">Flavin prenyltransferase UbiX</fullName>
        <ecNumber evidence="7">2.5.1.129</ecNumber>
    </recommendedName>
</protein>
<dbReference type="AlphaFoldDB" id="A0A846XNX8"/>
<dbReference type="GO" id="GO:0016831">
    <property type="term" value="F:carboxy-lyase activity"/>
    <property type="evidence" value="ECO:0007669"/>
    <property type="project" value="TreeGrafter"/>
</dbReference>
<evidence type="ECO:0000256" key="6">
    <source>
        <dbReference type="ARBA" id="ARBA00060793"/>
    </source>
</evidence>
<keyword evidence="10" id="KW-1185">Reference proteome</keyword>
<dbReference type="GO" id="GO:0106141">
    <property type="term" value="F:flavin prenyltransferase activity"/>
    <property type="evidence" value="ECO:0007669"/>
    <property type="project" value="UniProtKB-EC"/>
</dbReference>
<dbReference type="NCBIfam" id="TIGR00421">
    <property type="entry name" value="ubiX_pad"/>
    <property type="match status" value="1"/>
</dbReference>
<dbReference type="FunFam" id="3.40.50.1950:FF:000001">
    <property type="entry name" value="Flavin prenyltransferase UbiX"/>
    <property type="match status" value="1"/>
</dbReference>
<gene>
    <name evidence="7" type="primary">ubiX</name>
    <name evidence="9" type="ORF">HGA13_25490</name>
</gene>
<accession>A0A846XNX8</accession>
<keyword evidence="4 7" id="KW-0808">Transferase</keyword>
<name>A0A846XNX8_9NOCA</name>
<evidence type="ECO:0000256" key="7">
    <source>
        <dbReference type="HAMAP-Rule" id="MF_01984"/>
    </source>
</evidence>
<dbReference type="NCBIfam" id="NF004685">
    <property type="entry name" value="PRK06029.1"/>
    <property type="match status" value="1"/>
</dbReference>
<dbReference type="PANTHER" id="PTHR43374">
    <property type="entry name" value="FLAVIN PRENYLTRANSFERASE"/>
    <property type="match status" value="1"/>
</dbReference>
<keyword evidence="2 7" id="KW-0285">Flavoprotein</keyword>
<evidence type="ECO:0000256" key="2">
    <source>
        <dbReference type="ARBA" id="ARBA00022630"/>
    </source>
</evidence>
<feature type="binding site" evidence="7">
    <location>
        <position position="171"/>
    </location>
    <ligand>
        <name>dimethylallyl phosphate</name>
        <dbReference type="ChEBI" id="CHEBI:88052"/>
    </ligand>
</feature>
<proteinExistence type="inferred from homology"/>
<dbReference type="HAMAP" id="MF_01984">
    <property type="entry name" value="ubiX_pad"/>
    <property type="match status" value="1"/>
</dbReference>
<reference evidence="9 10" key="1">
    <citation type="submission" date="2020-04" db="EMBL/GenBank/DDBJ databases">
        <title>MicrobeNet Type strains.</title>
        <authorList>
            <person name="Nicholson A.C."/>
        </authorList>
    </citation>
    <scope>NUCLEOTIDE SEQUENCE [LARGE SCALE GENOMIC DNA]</scope>
    <source>
        <strain evidence="9 10">DSM 45078</strain>
    </source>
</reference>
<evidence type="ECO:0000256" key="4">
    <source>
        <dbReference type="ARBA" id="ARBA00022679"/>
    </source>
</evidence>
<dbReference type="InterPro" id="IPR036551">
    <property type="entry name" value="Flavin_trans-like"/>
</dbReference>
<sequence>MDAPRRIVVGISGASGAVLGIRALEMLRAAGIESHLVITRSGKATIGQETDYTVAEVLALATHTYSDNDLGAAISSGSFRTDGMLVVPCSVKTLSGIANSYDENLLVRAADVTLKERRRLVLLLRETPLHAGHIRLMGQATEAGAIIMPPLPAFYTRPQSVADIIDHSVARALDLLDIRTGTDAGWTGWQSYDHREPLLRDRTGGPVVSEAR</sequence>
<keyword evidence="1 7" id="KW-0637">Prenyltransferase</keyword>
<evidence type="ECO:0000259" key="8">
    <source>
        <dbReference type="Pfam" id="PF02441"/>
    </source>
</evidence>
<feature type="binding site" evidence="7">
    <location>
        <begin position="13"/>
        <end position="15"/>
    </location>
    <ligand>
        <name>FMN</name>
        <dbReference type="ChEBI" id="CHEBI:58210"/>
    </ligand>
</feature>
<dbReference type="PANTHER" id="PTHR43374:SF1">
    <property type="entry name" value="FLAVIN PRENYLTRANSFERASE PAD1, MITOCHONDRIAL"/>
    <property type="match status" value="1"/>
</dbReference>
<dbReference type="Gene3D" id="3.40.50.1950">
    <property type="entry name" value="Flavin prenyltransferase-like"/>
    <property type="match status" value="1"/>
</dbReference>
<evidence type="ECO:0000256" key="5">
    <source>
        <dbReference type="ARBA" id="ARBA00050612"/>
    </source>
</evidence>
<dbReference type="SUPFAM" id="SSF52507">
    <property type="entry name" value="Homo-oligomeric flavin-containing Cys decarboxylases, HFCD"/>
    <property type="match status" value="1"/>
</dbReference>
<keyword evidence="3 7" id="KW-0288">FMN</keyword>
<feature type="binding site" evidence="7">
    <location>
        <position position="155"/>
    </location>
    <ligand>
        <name>dimethylallyl phosphate</name>
        <dbReference type="ChEBI" id="CHEBI:88052"/>
    </ligand>
</feature>
<feature type="binding site" evidence="7">
    <location>
        <position position="39"/>
    </location>
    <ligand>
        <name>FMN</name>
        <dbReference type="ChEBI" id="CHEBI:58210"/>
    </ligand>
</feature>
<feature type="binding site" evidence="7">
    <location>
        <position position="125"/>
    </location>
    <ligand>
        <name>FMN</name>
        <dbReference type="ChEBI" id="CHEBI:58210"/>
    </ligand>
</feature>
<comment type="caution">
    <text evidence="9">The sequence shown here is derived from an EMBL/GenBank/DDBJ whole genome shotgun (WGS) entry which is preliminary data.</text>
</comment>
<evidence type="ECO:0000256" key="1">
    <source>
        <dbReference type="ARBA" id="ARBA00022602"/>
    </source>
</evidence>
<dbReference type="InterPro" id="IPR003382">
    <property type="entry name" value="Flavoprotein"/>
</dbReference>
<dbReference type="EC" id="2.5.1.129" evidence="7"/>
<evidence type="ECO:0000313" key="9">
    <source>
        <dbReference type="EMBL" id="NKY36396.1"/>
    </source>
</evidence>
<feature type="binding site" evidence="7">
    <location>
        <begin position="90"/>
        <end position="93"/>
    </location>
    <ligand>
        <name>FMN</name>
        <dbReference type="ChEBI" id="CHEBI:58210"/>
    </ligand>
</feature>
<comment type="function">
    <text evidence="7">Flavin prenyltransferase that catalyzes the synthesis of the prenylated FMN cofactor (prenyl-FMN) for 4-hydroxy-3-polyprenylbenzoic acid decarboxylase UbiD. The prenyltransferase is metal-independent and links a dimethylallyl moiety from dimethylallyl monophosphate (DMAP) to the flavin N5 and C6 atoms of FMN.</text>
</comment>
<dbReference type="RefSeq" id="WP_068044644.1">
    <property type="nucleotide sequence ID" value="NZ_JAAXOO010000006.1"/>
</dbReference>
<dbReference type="EMBL" id="JAAXOO010000006">
    <property type="protein sequence ID" value="NKY36396.1"/>
    <property type="molecule type" value="Genomic_DNA"/>
</dbReference>
<dbReference type="Pfam" id="PF02441">
    <property type="entry name" value="Flavoprotein"/>
    <property type="match status" value="1"/>
</dbReference>
<dbReference type="InterPro" id="IPR004507">
    <property type="entry name" value="UbiX-like"/>
</dbReference>
<comment type="caution">
    <text evidence="7">Lacks conserved residue(s) required for the propagation of feature annotation.</text>
</comment>
<organism evidence="9 10">
    <name type="scientific">Nocardia speluncae</name>
    <dbReference type="NCBI Taxonomy" id="419477"/>
    <lineage>
        <taxon>Bacteria</taxon>
        <taxon>Bacillati</taxon>
        <taxon>Actinomycetota</taxon>
        <taxon>Actinomycetes</taxon>
        <taxon>Mycobacteriales</taxon>
        <taxon>Nocardiaceae</taxon>
        <taxon>Nocardia</taxon>
    </lineage>
</organism>
<feature type="domain" description="Flavoprotein" evidence="8">
    <location>
        <begin position="6"/>
        <end position="172"/>
    </location>
</feature>
<comment type="catalytic activity">
    <reaction evidence="5 7">
        <text>dimethylallyl phosphate + FMNH2 = prenylated FMNH2 + phosphate</text>
        <dbReference type="Rhea" id="RHEA:37743"/>
        <dbReference type="ChEBI" id="CHEBI:43474"/>
        <dbReference type="ChEBI" id="CHEBI:57618"/>
        <dbReference type="ChEBI" id="CHEBI:87467"/>
        <dbReference type="ChEBI" id="CHEBI:88052"/>
        <dbReference type="EC" id="2.5.1.129"/>
    </reaction>
</comment>
<comment type="similarity">
    <text evidence="6 7">Belongs to the UbiX/PAD1 family.</text>
</comment>